<evidence type="ECO:0000259" key="3">
    <source>
        <dbReference type="Pfam" id="PF14219"/>
    </source>
</evidence>
<keyword evidence="2" id="KW-0812">Transmembrane</keyword>
<protein>
    <submittedName>
        <fullName evidence="4">DUF4328 domain-containing protein</fullName>
    </submittedName>
</protein>
<keyword evidence="2" id="KW-1133">Transmembrane helix</keyword>
<dbReference type="InterPro" id="IPR025565">
    <property type="entry name" value="DUF4328"/>
</dbReference>
<sequence length="282" mass="30227">MLLCSDCRRQTAPTEDGRCADCLFTKAAAGTAAVPSSLTPAPVPAAALPRSPLGLGRAVMVLLGLVVLTDIASIGALLNMRALFADTEFKPFATYTVEEGEQADQLIYCTTSFQMMAFLVTAVVFIIWFHRVTKNAALLAPDVLTRGTGWAIGAWFIPIANLWIPRSIAAQVWTASRSLPHAGDEHQPRTPVNLWWAAYLGSWLVMKVAERRYVAAEAPLDVVSATELLVAAEALDIIAAALAVRFVHRLTAMQCAAAASRPNAPLAPATVPDKERRGGGHR</sequence>
<comment type="caution">
    <text evidence="4">The sequence shown here is derived from an EMBL/GenBank/DDBJ whole genome shotgun (WGS) entry which is preliminary data.</text>
</comment>
<evidence type="ECO:0000256" key="1">
    <source>
        <dbReference type="SAM" id="MobiDB-lite"/>
    </source>
</evidence>
<feature type="transmembrane region" description="Helical" evidence="2">
    <location>
        <begin position="105"/>
        <end position="129"/>
    </location>
</feature>
<dbReference type="Pfam" id="PF14219">
    <property type="entry name" value="DUF4328"/>
    <property type="match status" value="1"/>
</dbReference>
<feature type="domain" description="DUF4328" evidence="3">
    <location>
        <begin position="101"/>
        <end position="252"/>
    </location>
</feature>
<keyword evidence="5" id="KW-1185">Reference proteome</keyword>
<dbReference type="Proteomes" id="UP001552521">
    <property type="component" value="Unassembled WGS sequence"/>
</dbReference>
<keyword evidence="2" id="KW-0472">Membrane</keyword>
<name>A0ABV3HQ14_9ACTN</name>
<dbReference type="RefSeq" id="WP_364589729.1">
    <property type="nucleotide sequence ID" value="NZ_JBFAQK010000006.1"/>
</dbReference>
<proteinExistence type="predicted"/>
<gene>
    <name evidence="4" type="ORF">AB0K36_07735</name>
</gene>
<evidence type="ECO:0000313" key="5">
    <source>
        <dbReference type="Proteomes" id="UP001552521"/>
    </source>
</evidence>
<organism evidence="4 5">
    <name type="scientific">Streptomyces kurssanovii</name>
    <dbReference type="NCBI Taxonomy" id="67312"/>
    <lineage>
        <taxon>Bacteria</taxon>
        <taxon>Bacillati</taxon>
        <taxon>Actinomycetota</taxon>
        <taxon>Actinomycetes</taxon>
        <taxon>Kitasatosporales</taxon>
        <taxon>Streptomycetaceae</taxon>
        <taxon>Streptomyces</taxon>
    </lineage>
</organism>
<reference evidence="4 5" key="1">
    <citation type="submission" date="2024-06" db="EMBL/GenBank/DDBJ databases">
        <title>The Natural Products Discovery Center: Release of the First 8490 Sequenced Strains for Exploring Actinobacteria Biosynthetic Diversity.</title>
        <authorList>
            <person name="Kalkreuter E."/>
            <person name="Kautsar S.A."/>
            <person name="Yang D."/>
            <person name="Bader C.D."/>
            <person name="Teijaro C.N."/>
            <person name="Fluegel L."/>
            <person name="Davis C.M."/>
            <person name="Simpson J.R."/>
            <person name="Lauterbach L."/>
            <person name="Steele A.D."/>
            <person name="Gui C."/>
            <person name="Meng S."/>
            <person name="Li G."/>
            <person name="Viehrig K."/>
            <person name="Ye F."/>
            <person name="Su P."/>
            <person name="Kiefer A.F."/>
            <person name="Nichols A."/>
            <person name="Cepeda A.J."/>
            <person name="Yan W."/>
            <person name="Fan B."/>
            <person name="Jiang Y."/>
            <person name="Adhikari A."/>
            <person name="Zheng C.-J."/>
            <person name="Schuster L."/>
            <person name="Cowan T.M."/>
            <person name="Smanski M.J."/>
            <person name="Chevrette M.G."/>
            <person name="De Carvalho L.P.S."/>
            <person name="Shen B."/>
        </authorList>
    </citation>
    <scope>NUCLEOTIDE SEQUENCE [LARGE SCALE GENOMIC DNA]</scope>
    <source>
        <strain evidence="4 5">NPDC049344</strain>
    </source>
</reference>
<evidence type="ECO:0000256" key="2">
    <source>
        <dbReference type="SAM" id="Phobius"/>
    </source>
</evidence>
<accession>A0ABV3HQ14</accession>
<dbReference type="EMBL" id="JBFAQK010000006">
    <property type="protein sequence ID" value="MEV4680652.1"/>
    <property type="molecule type" value="Genomic_DNA"/>
</dbReference>
<evidence type="ECO:0000313" key="4">
    <source>
        <dbReference type="EMBL" id="MEV4680652.1"/>
    </source>
</evidence>
<feature type="region of interest" description="Disordered" evidence="1">
    <location>
        <begin position="263"/>
        <end position="282"/>
    </location>
</feature>
<feature type="compositionally biased region" description="Basic and acidic residues" evidence="1">
    <location>
        <begin position="272"/>
        <end position="282"/>
    </location>
</feature>
<feature type="transmembrane region" description="Helical" evidence="2">
    <location>
        <begin position="58"/>
        <end position="85"/>
    </location>
</feature>